<dbReference type="PANTHER" id="PTHR12765">
    <property type="entry name" value="RED PROTEIN IK FACTOR CYTOKINE IK"/>
    <property type="match status" value="1"/>
</dbReference>
<evidence type="ECO:0000259" key="4">
    <source>
        <dbReference type="Pfam" id="PF07808"/>
    </source>
</evidence>
<feature type="region of interest" description="Disordered" evidence="3">
    <location>
        <begin position="268"/>
        <end position="547"/>
    </location>
</feature>
<feature type="region of interest" description="Disordered" evidence="3">
    <location>
        <begin position="76"/>
        <end position="98"/>
    </location>
</feature>
<feature type="compositionally biased region" description="Basic residues" evidence="3">
    <location>
        <begin position="513"/>
        <end position="525"/>
    </location>
</feature>
<protein>
    <recommendedName>
        <fullName evidence="4">RED-like N-terminal domain-containing protein</fullName>
    </recommendedName>
</protein>
<feature type="compositionally biased region" description="Acidic residues" evidence="3">
    <location>
        <begin position="494"/>
        <end position="504"/>
    </location>
</feature>
<feature type="compositionally biased region" description="Acidic residues" evidence="3">
    <location>
        <begin position="316"/>
        <end position="325"/>
    </location>
</feature>
<feature type="compositionally biased region" description="Acidic residues" evidence="3">
    <location>
        <begin position="338"/>
        <end position="348"/>
    </location>
</feature>
<evidence type="ECO:0000256" key="2">
    <source>
        <dbReference type="ARBA" id="ARBA00023242"/>
    </source>
</evidence>
<feature type="region of interest" description="Disordered" evidence="3">
    <location>
        <begin position="12"/>
        <end position="36"/>
    </location>
</feature>
<dbReference type="GO" id="GO:0005634">
    <property type="term" value="C:nucleus"/>
    <property type="evidence" value="ECO:0007669"/>
    <property type="project" value="UniProtKB-SubCell"/>
</dbReference>
<keyword evidence="6" id="KW-1185">Reference proteome</keyword>
<feature type="compositionally biased region" description="Basic and acidic residues" evidence="3">
    <location>
        <begin position="438"/>
        <end position="460"/>
    </location>
</feature>
<organism evidence="5 6">
    <name type="scientific">Amniculicola lignicola CBS 123094</name>
    <dbReference type="NCBI Taxonomy" id="1392246"/>
    <lineage>
        <taxon>Eukaryota</taxon>
        <taxon>Fungi</taxon>
        <taxon>Dikarya</taxon>
        <taxon>Ascomycota</taxon>
        <taxon>Pezizomycotina</taxon>
        <taxon>Dothideomycetes</taxon>
        <taxon>Pleosporomycetidae</taxon>
        <taxon>Pleosporales</taxon>
        <taxon>Amniculicolaceae</taxon>
        <taxon>Amniculicola</taxon>
    </lineage>
</organism>
<feature type="domain" description="RED-like N-terminal" evidence="4">
    <location>
        <begin position="58"/>
        <end position="184"/>
    </location>
</feature>
<proteinExistence type="predicted"/>
<dbReference type="OrthoDB" id="3366823at2759"/>
<evidence type="ECO:0000256" key="1">
    <source>
        <dbReference type="ARBA" id="ARBA00004123"/>
    </source>
</evidence>
<keyword evidence="2" id="KW-0539">Nucleus</keyword>
<evidence type="ECO:0000256" key="3">
    <source>
        <dbReference type="SAM" id="MobiDB-lite"/>
    </source>
</evidence>
<comment type="subcellular location">
    <subcellularLocation>
        <location evidence="1">Nucleus</location>
    </subcellularLocation>
</comment>
<feature type="compositionally biased region" description="Basic and acidic residues" evidence="3">
    <location>
        <begin position="397"/>
        <end position="409"/>
    </location>
</feature>
<dbReference type="Pfam" id="PF07808">
    <property type="entry name" value="RED_N"/>
    <property type="match status" value="1"/>
</dbReference>
<evidence type="ECO:0000313" key="5">
    <source>
        <dbReference type="EMBL" id="KAF2005848.1"/>
    </source>
</evidence>
<sequence>MNNEQFRKLLLKDSATKDAAPSSTPALGARSIRATPRPGKANYVYDEFQRQLAEQKAKEKKQRTFKSKAPQGIKLAEGYIDRTKLRQDDEQDEKQAEKARRIEKLEAQLKAKVIDRKMFDTMVQQIAGGDLSSTHLVKGLDYALLEKVKRGEHLAKNPPEEEVESADVPDEEFDELAAKEVASVAQAKVEKKGQKAMLPPPVPAPVAGQKRSRNDILAELKAQRKAAAEAAEEERKKKYALPAGFHLVGEKGETSRVETDSKGREVLVITDADGKTKRKVKKQKKNEDGEKAMPPMKVLDDPKKFMIKEAHPPPPQEEESEDEDIFAGVGSNYNPLADLEESDDDEEPVDKTEEKAGPPRSATVDSEDEGEIDEPGDKAETLKATSPRASVLQARRNYFDDAPSTKDKTSSASADATVKAALRKARELDPNSSLLKTEASEKEARLKKRAAELANDRDLQDMDMGFGGSRFDDAQEMENEGQRVKLSKWRGLDAQDDEDEDEDGEGGKGKGGGGKRKRGGKKRKGDKNSAVDILNAIERQKHTKTSG</sequence>
<feature type="compositionally biased region" description="Basic and acidic residues" evidence="3">
    <location>
        <begin position="298"/>
        <end position="311"/>
    </location>
</feature>
<dbReference type="AlphaFoldDB" id="A0A6A5WXK5"/>
<reference evidence="5" key="1">
    <citation type="journal article" date="2020" name="Stud. Mycol.">
        <title>101 Dothideomycetes genomes: a test case for predicting lifestyles and emergence of pathogens.</title>
        <authorList>
            <person name="Haridas S."/>
            <person name="Albert R."/>
            <person name="Binder M."/>
            <person name="Bloem J."/>
            <person name="Labutti K."/>
            <person name="Salamov A."/>
            <person name="Andreopoulos B."/>
            <person name="Baker S."/>
            <person name="Barry K."/>
            <person name="Bills G."/>
            <person name="Bluhm B."/>
            <person name="Cannon C."/>
            <person name="Castanera R."/>
            <person name="Culley D."/>
            <person name="Daum C."/>
            <person name="Ezra D."/>
            <person name="Gonzalez J."/>
            <person name="Henrissat B."/>
            <person name="Kuo A."/>
            <person name="Liang C."/>
            <person name="Lipzen A."/>
            <person name="Lutzoni F."/>
            <person name="Magnuson J."/>
            <person name="Mondo S."/>
            <person name="Nolan M."/>
            <person name="Ohm R."/>
            <person name="Pangilinan J."/>
            <person name="Park H.-J."/>
            <person name="Ramirez L."/>
            <person name="Alfaro M."/>
            <person name="Sun H."/>
            <person name="Tritt A."/>
            <person name="Yoshinaga Y."/>
            <person name="Zwiers L.-H."/>
            <person name="Turgeon B."/>
            <person name="Goodwin S."/>
            <person name="Spatafora J."/>
            <person name="Crous P."/>
            <person name="Grigoriev I."/>
        </authorList>
    </citation>
    <scope>NUCLEOTIDE SEQUENCE</scope>
    <source>
        <strain evidence="5">CBS 123094</strain>
    </source>
</reference>
<gene>
    <name evidence="5" type="ORF">P154DRAFT_423728</name>
</gene>
<dbReference type="EMBL" id="ML977561">
    <property type="protein sequence ID" value="KAF2005848.1"/>
    <property type="molecule type" value="Genomic_DNA"/>
</dbReference>
<dbReference type="InterPro" id="IPR039896">
    <property type="entry name" value="Red-like"/>
</dbReference>
<evidence type="ECO:0000313" key="6">
    <source>
        <dbReference type="Proteomes" id="UP000799779"/>
    </source>
</evidence>
<dbReference type="Proteomes" id="UP000799779">
    <property type="component" value="Unassembled WGS sequence"/>
</dbReference>
<dbReference type="InterPro" id="IPR012916">
    <property type="entry name" value="RED_N"/>
</dbReference>
<feature type="compositionally biased region" description="Basic and acidic residues" evidence="3">
    <location>
        <begin position="79"/>
        <end position="98"/>
    </location>
</feature>
<accession>A0A6A5WXK5</accession>
<name>A0A6A5WXK5_9PLEO</name>
<feature type="region of interest" description="Disordered" evidence="3">
    <location>
        <begin position="190"/>
        <end position="211"/>
    </location>
</feature>
<feature type="compositionally biased region" description="Acidic residues" evidence="3">
    <location>
        <begin position="365"/>
        <end position="374"/>
    </location>
</feature>